<organism evidence="1 2">
    <name type="scientific">Virgibacillus kapii</name>
    <dbReference type="NCBI Taxonomy" id="1638645"/>
    <lineage>
        <taxon>Bacteria</taxon>
        <taxon>Bacillati</taxon>
        <taxon>Bacillota</taxon>
        <taxon>Bacilli</taxon>
        <taxon>Bacillales</taxon>
        <taxon>Bacillaceae</taxon>
        <taxon>Virgibacillus</taxon>
    </lineage>
</organism>
<dbReference type="Proteomes" id="UP000634435">
    <property type="component" value="Unassembled WGS sequence"/>
</dbReference>
<evidence type="ECO:0000313" key="1">
    <source>
        <dbReference type="EMBL" id="GGJ77837.1"/>
    </source>
</evidence>
<reference evidence="2" key="1">
    <citation type="journal article" date="2019" name="Int. J. Syst. Evol. Microbiol.">
        <title>The Global Catalogue of Microorganisms (GCM) 10K type strain sequencing project: providing services to taxonomists for standard genome sequencing and annotation.</title>
        <authorList>
            <consortium name="The Broad Institute Genomics Platform"/>
            <consortium name="The Broad Institute Genome Sequencing Center for Infectious Disease"/>
            <person name="Wu L."/>
            <person name="Ma J."/>
        </authorList>
    </citation>
    <scope>NUCLEOTIDE SEQUENCE [LARGE SCALE GENOMIC DNA]</scope>
    <source>
        <strain evidence="2">JCM 30071</strain>
    </source>
</reference>
<evidence type="ECO:0000313" key="2">
    <source>
        <dbReference type="Proteomes" id="UP000634435"/>
    </source>
</evidence>
<evidence type="ECO:0008006" key="3">
    <source>
        <dbReference type="Google" id="ProtNLM"/>
    </source>
</evidence>
<accession>A0ABQ2DYM6</accession>
<dbReference type="EMBL" id="BMPN01000021">
    <property type="protein sequence ID" value="GGJ77837.1"/>
    <property type="molecule type" value="Genomic_DNA"/>
</dbReference>
<proteinExistence type="predicted"/>
<dbReference type="InterPro" id="IPR016181">
    <property type="entry name" value="Acyl_CoA_acyltransferase"/>
</dbReference>
<gene>
    <name evidence="1" type="ORF">GCM10007111_44220</name>
</gene>
<keyword evidence="2" id="KW-1185">Reference proteome</keyword>
<name>A0ABQ2DYM6_9BACI</name>
<comment type="caution">
    <text evidence="1">The sequence shown here is derived from an EMBL/GenBank/DDBJ whole genome shotgun (WGS) entry which is preliminary data.</text>
</comment>
<dbReference type="SUPFAM" id="SSF55729">
    <property type="entry name" value="Acyl-CoA N-acyltransferases (Nat)"/>
    <property type="match status" value="1"/>
</dbReference>
<protein>
    <recommendedName>
        <fullName evidence="3">GNAT family N-acetyltransferase</fullName>
    </recommendedName>
</protein>
<sequence length="134" mass="15531">MTKKQITHDNEQFLLDIKVNNCSSYLHTYSFDLFNKHYNYIVECSCEFYPTMGEFKVKTITNISGKENRGYASIVMQHVLKKANELGVDKITGFISPFDIGTKELKYQVYGFYKKHGAAIKGNEFEIVLKHNEL</sequence>
<dbReference type="RefSeq" id="WP_188944516.1">
    <property type="nucleotide sequence ID" value="NZ_BMPN01000021.1"/>
</dbReference>